<feature type="region of interest" description="Disordered" evidence="1">
    <location>
        <begin position="40"/>
        <end position="61"/>
    </location>
</feature>
<reference evidence="2" key="2">
    <citation type="submission" date="2023-05" db="EMBL/GenBank/DDBJ databases">
        <authorList>
            <consortium name="Lawrence Berkeley National Laboratory"/>
            <person name="Steindorff A."/>
            <person name="Hensen N."/>
            <person name="Bonometti L."/>
            <person name="Westerberg I."/>
            <person name="Brannstrom I.O."/>
            <person name="Guillou S."/>
            <person name="Cros-Aarteil S."/>
            <person name="Calhoun S."/>
            <person name="Haridas S."/>
            <person name="Kuo A."/>
            <person name="Mondo S."/>
            <person name="Pangilinan J."/>
            <person name="Riley R."/>
            <person name="Labutti K."/>
            <person name="Andreopoulos B."/>
            <person name="Lipzen A."/>
            <person name="Chen C."/>
            <person name="Yanf M."/>
            <person name="Daum C."/>
            <person name="Ng V."/>
            <person name="Clum A."/>
            <person name="Ohm R."/>
            <person name="Martin F."/>
            <person name="Silar P."/>
            <person name="Natvig D."/>
            <person name="Lalanne C."/>
            <person name="Gautier V."/>
            <person name="Ament-Velasquez S.L."/>
            <person name="Kruys A."/>
            <person name="Hutchinson M.I."/>
            <person name="Powell A.J."/>
            <person name="Barry K."/>
            <person name="Miller A.N."/>
            <person name="Grigoriev I.V."/>
            <person name="Debuchy R."/>
            <person name="Gladieux P."/>
            <person name="Thoren M.H."/>
            <person name="Johannesson H."/>
        </authorList>
    </citation>
    <scope>NUCLEOTIDE SEQUENCE</scope>
    <source>
        <strain evidence="2">CBS 731.68</strain>
    </source>
</reference>
<reference evidence="2" key="1">
    <citation type="journal article" date="2023" name="Mol. Phylogenet. Evol.">
        <title>Genome-scale phylogeny and comparative genomics of the fungal order Sordariales.</title>
        <authorList>
            <person name="Hensen N."/>
            <person name="Bonometti L."/>
            <person name="Westerberg I."/>
            <person name="Brannstrom I.O."/>
            <person name="Guillou S."/>
            <person name="Cros-Aarteil S."/>
            <person name="Calhoun S."/>
            <person name="Haridas S."/>
            <person name="Kuo A."/>
            <person name="Mondo S."/>
            <person name="Pangilinan J."/>
            <person name="Riley R."/>
            <person name="LaButti K."/>
            <person name="Andreopoulos B."/>
            <person name="Lipzen A."/>
            <person name="Chen C."/>
            <person name="Yan M."/>
            <person name="Daum C."/>
            <person name="Ng V."/>
            <person name="Clum A."/>
            <person name="Steindorff A."/>
            <person name="Ohm R.A."/>
            <person name="Martin F."/>
            <person name="Silar P."/>
            <person name="Natvig D.O."/>
            <person name="Lalanne C."/>
            <person name="Gautier V."/>
            <person name="Ament-Velasquez S.L."/>
            <person name="Kruys A."/>
            <person name="Hutchinson M.I."/>
            <person name="Powell A.J."/>
            <person name="Barry K."/>
            <person name="Miller A.N."/>
            <person name="Grigoriev I.V."/>
            <person name="Debuchy R."/>
            <person name="Gladieux P."/>
            <person name="Hiltunen Thoren M."/>
            <person name="Johannesson H."/>
        </authorList>
    </citation>
    <scope>NUCLEOTIDE SEQUENCE</scope>
    <source>
        <strain evidence="2">CBS 731.68</strain>
    </source>
</reference>
<sequence>MAIQPTSANTSIKSLSQKLRDLGRFKHKNEEKLEEEFEIVHTPDRPSRHISPIEAPTEEECGDEIARWQRASLKARRSMFTRGQYGRADMQDGSAVNTESDDDADEHARHHLASDLALGREVGRGGCGQQPALHHHRPLKPVTPRQTGQTEVARQEVPQQAQATAIGAQHGSDRAKCAKFPAAPAPLFSGTPRSAPTSHPRSVSPALATVVGDSSLARARYTGGKHLYTDEEDVESPVDVEKLARIDIYRRGSCPFCRKFFGNNPLPLFCPYPDCKRDLRKCLEYPNRREVEKAPPRLRQRTYSYAQPGADVRTMDQGMSTRQPVPSLTVEAPTPIEDQLSTRLGAPPSPPSASVSARRQRSPSPYRELRTICPTPSGFYDLGQPIQPSTLERQKYIDKPLPPPPIPPARSERRPPPPPPPHLSLPHLSPPTSLYESISARHQQLYRPSQQQQQQYITSQMKATPPTPNTSSQSHSSTPPASPSPCSSNATSSSSSTRTDNTPSGASSSRAVGDLISTSKHHNREQQQHGKSSSTATAAMSTCGTAHHSHSTSSSSDDRNGGSRLTTRRSTRSRSSYTTVDDREFLAWKTPREVAQFERERRDKGDDAELFMDIIGEYGDGDYRGRELGRKGFI</sequence>
<feature type="region of interest" description="Disordered" evidence="1">
    <location>
        <begin position="307"/>
        <end position="579"/>
    </location>
</feature>
<accession>A0AAN6U6Y9</accession>
<proteinExistence type="predicted"/>
<dbReference type="Proteomes" id="UP001302602">
    <property type="component" value="Unassembled WGS sequence"/>
</dbReference>
<evidence type="ECO:0000313" key="2">
    <source>
        <dbReference type="EMBL" id="KAK4127542.1"/>
    </source>
</evidence>
<dbReference type="RefSeq" id="XP_062651313.1">
    <property type="nucleotide sequence ID" value="XM_062796042.1"/>
</dbReference>
<feature type="compositionally biased region" description="Low complexity" evidence="1">
    <location>
        <begin position="532"/>
        <end position="555"/>
    </location>
</feature>
<feature type="compositionally biased region" description="Polar residues" evidence="1">
    <location>
        <begin position="432"/>
        <end position="449"/>
    </location>
</feature>
<gene>
    <name evidence="2" type="ORF">N657DRAFT_678134</name>
</gene>
<dbReference type="AlphaFoldDB" id="A0AAN6U6Y9"/>
<protein>
    <submittedName>
        <fullName evidence="2">Uncharacterized protein</fullName>
    </submittedName>
</protein>
<name>A0AAN6U6Y9_9PEZI</name>
<feature type="region of interest" description="Disordered" evidence="1">
    <location>
        <begin position="84"/>
        <end position="108"/>
    </location>
</feature>
<organism evidence="2 3">
    <name type="scientific">Parathielavia appendiculata</name>
    <dbReference type="NCBI Taxonomy" id="2587402"/>
    <lineage>
        <taxon>Eukaryota</taxon>
        <taxon>Fungi</taxon>
        <taxon>Dikarya</taxon>
        <taxon>Ascomycota</taxon>
        <taxon>Pezizomycotina</taxon>
        <taxon>Sordariomycetes</taxon>
        <taxon>Sordariomycetidae</taxon>
        <taxon>Sordariales</taxon>
        <taxon>Chaetomiaceae</taxon>
        <taxon>Parathielavia</taxon>
    </lineage>
</organism>
<keyword evidence="3" id="KW-1185">Reference proteome</keyword>
<evidence type="ECO:0000256" key="1">
    <source>
        <dbReference type="SAM" id="MobiDB-lite"/>
    </source>
</evidence>
<feature type="compositionally biased region" description="Polar residues" evidence="1">
    <location>
        <begin position="144"/>
        <end position="163"/>
    </location>
</feature>
<feature type="compositionally biased region" description="Low complexity" evidence="1">
    <location>
        <begin position="469"/>
        <end position="504"/>
    </location>
</feature>
<evidence type="ECO:0000313" key="3">
    <source>
        <dbReference type="Proteomes" id="UP001302602"/>
    </source>
</evidence>
<feature type="compositionally biased region" description="Polar residues" evidence="1">
    <location>
        <begin position="317"/>
        <end position="326"/>
    </location>
</feature>
<feature type="region of interest" description="Disordered" evidence="1">
    <location>
        <begin position="121"/>
        <end position="175"/>
    </location>
</feature>
<dbReference type="GeneID" id="87832810"/>
<comment type="caution">
    <text evidence="2">The sequence shown here is derived from an EMBL/GenBank/DDBJ whole genome shotgun (WGS) entry which is preliminary data.</text>
</comment>
<dbReference type="EMBL" id="MU853224">
    <property type="protein sequence ID" value="KAK4127542.1"/>
    <property type="molecule type" value="Genomic_DNA"/>
</dbReference>
<feature type="compositionally biased region" description="Low complexity" evidence="1">
    <location>
        <begin position="352"/>
        <end position="365"/>
    </location>
</feature>